<keyword evidence="1" id="KW-0732">Signal</keyword>
<dbReference type="Pfam" id="PF12695">
    <property type="entry name" value="Abhydrolase_5"/>
    <property type="match status" value="1"/>
</dbReference>
<dbReference type="Gene3D" id="3.40.50.1820">
    <property type="entry name" value="alpha/beta hydrolase"/>
    <property type="match status" value="1"/>
</dbReference>
<dbReference type="InterPro" id="IPR029059">
    <property type="entry name" value="AB_hydrolase_5"/>
</dbReference>
<feature type="signal peptide" evidence="1">
    <location>
        <begin position="1"/>
        <end position="21"/>
    </location>
</feature>
<evidence type="ECO:0000313" key="3">
    <source>
        <dbReference type="EMBL" id="AWN22779.1"/>
    </source>
</evidence>
<proteinExistence type="predicted"/>
<dbReference type="GO" id="GO:0016787">
    <property type="term" value="F:hydrolase activity"/>
    <property type="evidence" value="ECO:0007669"/>
    <property type="project" value="UniProtKB-KW"/>
</dbReference>
<reference evidence="3 4" key="1">
    <citation type="submission" date="2018-05" db="EMBL/GenBank/DDBJ databases">
        <title>Complete Genome Sequence of Deinococcus sp. strain 17bor-2.</title>
        <authorList>
            <person name="Srinivasan S."/>
        </authorList>
    </citation>
    <scope>NUCLEOTIDE SEQUENCE [LARGE SCALE GENOMIC DNA]</scope>
    <source>
        <strain evidence="3 4">17bor-2</strain>
    </source>
</reference>
<feature type="chain" id="PRO_5016321228" evidence="1">
    <location>
        <begin position="22"/>
        <end position="232"/>
    </location>
</feature>
<dbReference type="RefSeq" id="WP_109826062.1">
    <property type="nucleotide sequence ID" value="NZ_CP029494.1"/>
</dbReference>
<dbReference type="KEGG" id="dez:DKM44_05670"/>
<dbReference type="EMBL" id="CP029494">
    <property type="protein sequence ID" value="AWN22779.1"/>
    <property type="molecule type" value="Genomic_DNA"/>
</dbReference>
<sequence>MPVNRSLLLALSLSLPLPLVACAPAASPPSVIGPMESVSLNNAVTVPAQGERRATLIVYSGGKVKPEAYRYLGEALAPSGIQTVILGFPQDLAIFAPNRADEVLARLPAGEKVYLAGHSLGGVTAAQYLEQHRGRVAGLILLGSYPAENVSLRGQPLRVLDLLAENDGLSTPDKVEAGLARLPESTQLVRLPGAVHAFFGRYGEQAGDGTPTATREATEARIVDAVRAFILP</sequence>
<keyword evidence="3" id="KW-0378">Hydrolase</keyword>
<evidence type="ECO:0000259" key="2">
    <source>
        <dbReference type="Pfam" id="PF12695"/>
    </source>
</evidence>
<name>A0A2Z3JII8_9DEIO</name>
<gene>
    <name evidence="3" type="ORF">DKM44_05670</name>
</gene>
<organism evidence="3 4">
    <name type="scientific">Deinococcus irradiatisoli</name>
    <dbReference type="NCBI Taxonomy" id="2202254"/>
    <lineage>
        <taxon>Bacteria</taxon>
        <taxon>Thermotogati</taxon>
        <taxon>Deinococcota</taxon>
        <taxon>Deinococci</taxon>
        <taxon>Deinococcales</taxon>
        <taxon>Deinococcaceae</taxon>
        <taxon>Deinococcus</taxon>
    </lineage>
</organism>
<feature type="domain" description="Alpha/beta hydrolase fold-5" evidence="2">
    <location>
        <begin position="56"/>
        <end position="217"/>
    </location>
</feature>
<accession>A0A2Z3JII8</accession>
<dbReference type="Proteomes" id="UP000245368">
    <property type="component" value="Chromosome"/>
</dbReference>
<keyword evidence="4" id="KW-1185">Reference proteome</keyword>
<dbReference type="AlphaFoldDB" id="A0A2Z3JII8"/>
<dbReference type="SUPFAM" id="SSF53474">
    <property type="entry name" value="alpha/beta-Hydrolases"/>
    <property type="match status" value="1"/>
</dbReference>
<dbReference type="InterPro" id="IPR029058">
    <property type="entry name" value="AB_hydrolase_fold"/>
</dbReference>
<evidence type="ECO:0000313" key="4">
    <source>
        <dbReference type="Proteomes" id="UP000245368"/>
    </source>
</evidence>
<protein>
    <submittedName>
        <fullName evidence="3">Alpha/beta hydrolase</fullName>
    </submittedName>
</protein>
<evidence type="ECO:0000256" key="1">
    <source>
        <dbReference type="SAM" id="SignalP"/>
    </source>
</evidence>
<dbReference type="OrthoDB" id="9780932at2"/>